<dbReference type="SUPFAM" id="SSF160246">
    <property type="entry name" value="EspE N-terminal domain-like"/>
    <property type="match status" value="1"/>
</dbReference>
<proteinExistence type="predicted"/>
<sequence>MLSSEGKPADTAASGKQVRPSTQTQSEQGLDREQIFRLIESTLSFEACLYHQILPFNIKDNNLVLGMVNPQDNAAIDYVNRILPYINCTMEAQPINGDTHRTILSAYLNHKNTGTTAGRPIPKSWEDIAQEKKPAAIVDKSDTQLNSIIPETLQRRSDKTHTQAQMVQNGDTVWQFGYSTFNESKGLAPTSHDESPSPTQEHKERDPDRTAQSSNLHILHLPSLNAISPVEELATLPPRKLLEQLLGRVLSDGIGRLYLERRPYHGRILWSENGVLQSVLEKVPLSVFQGVLNELKRFASLPMTTVVEPKQVERECLYQQNRLLLRLRVMPGMYGEEATLQVLRGAALKFYQQQQLARLSRDAVGISQQLTYKLRELQERLALNSNLNNGQLEAFNSLNRVLENLDMQIKVLTDIPEPPPPKKEKKKDLSS</sequence>
<protein>
    <submittedName>
        <fullName evidence="3">Pilus assembly protein PilB</fullName>
    </submittedName>
</protein>
<dbReference type="Gene3D" id="3.30.450.90">
    <property type="match status" value="1"/>
</dbReference>
<dbReference type="AlphaFoldDB" id="A0A139X8W8"/>
<evidence type="ECO:0000256" key="1">
    <source>
        <dbReference type="SAM" id="MobiDB-lite"/>
    </source>
</evidence>
<feature type="region of interest" description="Disordered" evidence="1">
    <location>
        <begin position="1"/>
        <end position="30"/>
    </location>
</feature>
<dbReference type="InterPro" id="IPR037257">
    <property type="entry name" value="T2SS_E_N_sf"/>
</dbReference>
<dbReference type="Proteomes" id="UP000076925">
    <property type="component" value="Unassembled WGS sequence"/>
</dbReference>
<dbReference type="EMBL" id="ANNX02000024">
    <property type="protein sequence ID" value="KYC41130.1"/>
    <property type="molecule type" value="Genomic_DNA"/>
</dbReference>
<evidence type="ECO:0000313" key="4">
    <source>
        <dbReference type="Proteomes" id="UP000076925"/>
    </source>
</evidence>
<evidence type="ECO:0000313" key="3">
    <source>
        <dbReference type="EMBL" id="KYC41130.1"/>
    </source>
</evidence>
<accession>A0A139X8W8</accession>
<dbReference type="InterPro" id="IPR007831">
    <property type="entry name" value="T2SS_GspE_N"/>
</dbReference>
<dbReference type="RefSeq" id="WP_017744374.1">
    <property type="nucleotide sequence ID" value="NZ_KQ976354.1"/>
</dbReference>
<feature type="compositionally biased region" description="Basic and acidic residues" evidence="1">
    <location>
        <begin position="191"/>
        <end position="209"/>
    </location>
</feature>
<keyword evidence="4" id="KW-1185">Reference proteome</keyword>
<name>A0A139X8W8_9CYAN</name>
<dbReference type="OrthoDB" id="503913at2"/>
<organism evidence="3 4">
    <name type="scientific">Scytonema hofmannii PCC 7110</name>
    <dbReference type="NCBI Taxonomy" id="128403"/>
    <lineage>
        <taxon>Bacteria</taxon>
        <taxon>Bacillati</taxon>
        <taxon>Cyanobacteriota</taxon>
        <taxon>Cyanophyceae</taxon>
        <taxon>Nostocales</taxon>
        <taxon>Scytonemataceae</taxon>
        <taxon>Scytonema</taxon>
    </lineage>
</organism>
<comment type="caution">
    <text evidence="3">The sequence shown here is derived from an EMBL/GenBank/DDBJ whole genome shotgun (WGS) entry which is preliminary data.</text>
</comment>
<feature type="compositionally biased region" description="Polar residues" evidence="1">
    <location>
        <begin position="19"/>
        <end position="28"/>
    </location>
</feature>
<feature type="domain" description="Type II secretion system protein GspE N-terminal" evidence="2">
    <location>
        <begin position="40"/>
        <end position="85"/>
    </location>
</feature>
<dbReference type="Pfam" id="PF05157">
    <property type="entry name" value="MshEN"/>
    <property type="match status" value="1"/>
</dbReference>
<reference evidence="3 4" key="1">
    <citation type="journal article" date="2013" name="Genome Biol. Evol.">
        <title>Genomes of Stigonematalean cyanobacteria (subsection V) and the evolution of oxygenic photosynthesis from prokaryotes to plastids.</title>
        <authorList>
            <person name="Dagan T."/>
            <person name="Roettger M."/>
            <person name="Stucken K."/>
            <person name="Landan G."/>
            <person name="Koch R."/>
            <person name="Major P."/>
            <person name="Gould S.B."/>
            <person name="Goremykin V.V."/>
            <person name="Rippka R."/>
            <person name="Tandeau de Marsac N."/>
            <person name="Gugger M."/>
            <person name="Lockhart P.J."/>
            <person name="Allen J.F."/>
            <person name="Brune I."/>
            <person name="Maus I."/>
            <person name="Puhler A."/>
            <person name="Martin W.F."/>
        </authorList>
    </citation>
    <scope>NUCLEOTIDE SEQUENCE [LARGE SCALE GENOMIC DNA]</scope>
    <source>
        <strain evidence="3 4">PCC 7110</strain>
    </source>
</reference>
<gene>
    <name evidence="3" type="ORF">WA1_22845</name>
</gene>
<evidence type="ECO:0000259" key="2">
    <source>
        <dbReference type="Pfam" id="PF05157"/>
    </source>
</evidence>
<feature type="region of interest" description="Disordered" evidence="1">
    <location>
        <begin position="185"/>
        <end position="212"/>
    </location>
</feature>
<dbReference type="STRING" id="128403.WA1_22845"/>